<dbReference type="Pfam" id="PF00440">
    <property type="entry name" value="TetR_N"/>
    <property type="match status" value="1"/>
</dbReference>
<dbReference type="PRINTS" id="PR00455">
    <property type="entry name" value="HTHTETR"/>
</dbReference>
<dbReference type="OrthoDB" id="2356263at2"/>
<comment type="caution">
    <text evidence="4">The sequence shown here is derived from an EMBL/GenBank/DDBJ whole genome shotgun (WGS) entry which is preliminary data.</text>
</comment>
<dbReference type="InterPro" id="IPR009057">
    <property type="entry name" value="Homeodomain-like_sf"/>
</dbReference>
<accession>A0A2K2G6W5</accession>
<dbReference type="Gene3D" id="1.10.357.10">
    <property type="entry name" value="Tetracycline Repressor, domain 2"/>
    <property type="match status" value="1"/>
</dbReference>
<dbReference type="InterPro" id="IPR036271">
    <property type="entry name" value="Tet_transcr_reg_TetR-rel_C_sf"/>
</dbReference>
<dbReference type="EMBL" id="LYMM01000001">
    <property type="protein sequence ID" value="PNU06774.1"/>
    <property type="molecule type" value="Genomic_DNA"/>
</dbReference>
<dbReference type="InterPro" id="IPR001647">
    <property type="entry name" value="HTH_TetR"/>
</dbReference>
<feature type="domain" description="HTH tetR-type" evidence="3">
    <location>
        <begin position="8"/>
        <end position="68"/>
    </location>
</feature>
<evidence type="ECO:0000256" key="2">
    <source>
        <dbReference type="PROSITE-ProRule" id="PRU00335"/>
    </source>
</evidence>
<evidence type="ECO:0000313" key="4">
    <source>
        <dbReference type="EMBL" id="PNU06774.1"/>
    </source>
</evidence>
<dbReference type="GO" id="GO:0003677">
    <property type="term" value="F:DNA binding"/>
    <property type="evidence" value="ECO:0007669"/>
    <property type="project" value="UniProtKB-UniRule"/>
</dbReference>
<evidence type="ECO:0000313" key="5">
    <source>
        <dbReference type="Proteomes" id="UP000236327"/>
    </source>
</evidence>
<feature type="DNA-binding region" description="H-T-H motif" evidence="2">
    <location>
        <begin position="31"/>
        <end position="50"/>
    </location>
</feature>
<dbReference type="PROSITE" id="PS50977">
    <property type="entry name" value="HTH_TETR_2"/>
    <property type="match status" value="1"/>
</dbReference>
<dbReference type="PANTHER" id="PTHR30328:SF54">
    <property type="entry name" value="HTH-TYPE TRANSCRIPTIONAL REPRESSOR SCO4008"/>
    <property type="match status" value="1"/>
</dbReference>
<organism evidence="4 5">
    <name type="scientific">Novosphingobium guangzhouense</name>
    <dbReference type="NCBI Taxonomy" id="1850347"/>
    <lineage>
        <taxon>Bacteria</taxon>
        <taxon>Pseudomonadati</taxon>
        <taxon>Pseudomonadota</taxon>
        <taxon>Alphaproteobacteria</taxon>
        <taxon>Sphingomonadales</taxon>
        <taxon>Sphingomonadaceae</taxon>
        <taxon>Novosphingobium</taxon>
    </lineage>
</organism>
<name>A0A2K2G6W5_9SPHN</name>
<evidence type="ECO:0000259" key="3">
    <source>
        <dbReference type="PROSITE" id="PS50977"/>
    </source>
</evidence>
<dbReference type="Pfam" id="PF17938">
    <property type="entry name" value="TetR_C_29"/>
    <property type="match status" value="1"/>
</dbReference>
<dbReference type="PANTHER" id="PTHR30328">
    <property type="entry name" value="TRANSCRIPTIONAL REPRESSOR"/>
    <property type="match status" value="1"/>
</dbReference>
<dbReference type="SUPFAM" id="SSF48498">
    <property type="entry name" value="Tetracyclin repressor-like, C-terminal domain"/>
    <property type="match status" value="1"/>
</dbReference>
<dbReference type="AlphaFoldDB" id="A0A2K2G6W5"/>
<dbReference type="InterPro" id="IPR050109">
    <property type="entry name" value="HTH-type_TetR-like_transc_reg"/>
</dbReference>
<protein>
    <submittedName>
        <fullName evidence="4">TetR family transcriptional regulator</fullName>
    </submittedName>
</protein>
<keyword evidence="5" id="KW-1185">Reference proteome</keyword>
<evidence type="ECO:0000256" key="1">
    <source>
        <dbReference type="ARBA" id="ARBA00023125"/>
    </source>
</evidence>
<dbReference type="SUPFAM" id="SSF46689">
    <property type="entry name" value="Homeodomain-like"/>
    <property type="match status" value="1"/>
</dbReference>
<keyword evidence="1 2" id="KW-0238">DNA-binding</keyword>
<proteinExistence type="predicted"/>
<dbReference type="RefSeq" id="WP_103094066.1">
    <property type="nucleotide sequence ID" value="NZ_LYMM01000001.1"/>
</dbReference>
<gene>
    <name evidence="4" type="ORF">A8V01_00890</name>
</gene>
<sequence length="205" mass="22792">MQDDGFTERNRREIIAIATTHFADKGFAGARVDEIAAATATSKRMIYYHFGSKEALYRAVLTEAYRGIRSAELDAGLEDMPALDALARLTALTFDYHFEHPELVRLVMDENMRHAPHVGDVVEAQNEMVLPSTRALIDRGVAEGTFRTGLDPVDLHMTISALAFYFVSNRYTFANVFKVDTTSPAAAARRREQVVATVLAYCRAG</sequence>
<reference evidence="4 5" key="1">
    <citation type="submission" date="2016-05" db="EMBL/GenBank/DDBJ databases">
        <title>Complete genome sequence of Novosphingobium guangzhouense SA925(T).</title>
        <authorList>
            <person name="Sha S."/>
        </authorList>
    </citation>
    <scope>NUCLEOTIDE SEQUENCE [LARGE SCALE GENOMIC DNA]</scope>
    <source>
        <strain evidence="4 5">SA925</strain>
    </source>
</reference>
<dbReference type="InterPro" id="IPR041474">
    <property type="entry name" value="NicS_C"/>
</dbReference>
<dbReference type="Proteomes" id="UP000236327">
    <property type="component" value="Unassembled WGS sequence"/>
</dbReference>